<feature type="domain" description="RNA polymerase sigma factor 70 region 4 type 2" evidence="6">
    <location>
        <begin position="123"/>
        <end position="175"/>
    </location>
</feature>
<keyword evidence="3" id="KW-0731">Sigma factor</keyword>
<dbReference type="NCBIfam" id="TIGR02985">
    <property type="entry name" value="Sig70_bacteroi1"/>
    <property type="match status" value="1"/>
</dbReference>
<evidence type="ECO:0000313" key="8">
    <source>
        <dbReference type="Proteomes" id="UP000644010"/>
    </source>
</evidence>
<dbReference type="InterPro" id="IPR013249">
    <property type="entry name" value="RNA_pol_sigma70_r4_t2"/>
</dbReference>
<keyword evidence="4" id="KW-0804">Transcription</keyword>
<dbReference type="Pfam" id="PF04542">
    <property type="entry name" value="Sigma70_r2"/>
    <property type="match status" value="1"/>
</dbReference>
<comment type="similarity">
    <text evidence="1">Belongs to the sigma-70 factor family. ECF subfamily.</text>
</comment>
<keyword evidence="2" id="KW-0805">Transcription regulation</keyword>
<organism evidence="7 8">
    <name type="scientific">Parabacteroides segnis</name>
    <dbReference type="NCBI Taxonomy" id="2763058"/>
    <lineage>
        <taxon>Bacteria</taxon>
        <taxon>Pseudomonadati</taxon>
        <taxon>Bacteroidota</taxon>
        <taxon>Bacteroidia</taxon>
        <taxon>Bacteroidales</taxon>
        <taxon>Tannerellaceae</taxon>
        <taxon>Parabacteroides</taxon>
    </lineage>
</organism>
<protein>
    <submittedName>
        <fullName evidence="7">RNA polymerase sigma-70 factor</fullName>
    </submittedName>
</protein>
<gene>
    <name evidence="7" type="ORF">H8S77_16670</name>
</gene>
<dbReference type="InterPro" id="IPR000792">
    <property type="entry name" value="Tscrpt_reg_LuxR_C"/>
</dbReference>
<name>A0ABR7E4D6_9BACT</name>
<dbReference type="InterPro" id="IPR013324">
    <property type="entry name" value="RNA_pol_sigma_r3/r4-like"/>
</dbReference>
<keyword evidence="8" id="KW-1185">Reference proteome</keyword>
<evidence type="ECO:0000256" key="1">
    <source>
        <dbReference type="ARBA" id="ARBA00010641"/>
    </source>
</evidence>
<dbReference type="SUPFAM" id="SSF88659">
    <property type="entry name" value="Sigma3 and sigma4 domains of RNA polymerase sigma factors"/>
    <property type="match status" value="1"/>
</dbReference>
<dbReference type="PRINTS" id="PR00038">
    <property type="entry name" value="HTHLUXR"/>
</dbReference>
<dbReference type="Pfam" id="PF08281">
    <property type="entry name" value="Sigma70_r4_2"/>
    <property type="match status" value="1"/>
</dbReference>
<dbReference type="PANTHER" id="PTHR43133">
    <property type="entry name" value="RNA POLYMERASE ECF-TYPE SIGMA FACTO"/>
    <property type="match status" value="1"/>
</dbReference>
<dbReference type="Gene3D" id="1.10.1740.10">
    <property type="match status" value="1"/>
</dbReference>
<dbReference type="InterPro" id="IPR013325">
    <property type="entry name" value="RNA_pol_sigma_r2"/>
</dbReference>
<evidence type="ECO:0000313" key="7">
    <source>
        <dbReference type="EMBL" id="MBC5644513.1"/>
    </source>
</evidence>
<evidence type="ECO:0000259" key="5">
    <source>
        <dbReference type="Pfam" id="PF04542"/>
    </source>
</evidence>
<dbReference type="PANTHER" id="PTHR43133:SF46">
    <property type="entry name" value="RNA POLYMERASE SIGMA-70 FACTOR ECF SUBFAMILY"/>
    <property type="match status" value="1"/>
</dbReference>
<comment type="caution">
    <text evidence="7">The sequence shown here is derived from an EMBL/GenBank/DDBJ whole genome shotgun (WGS) entry which is preliminary data.</text>
</comment>
<dbReference type="Gene3D" id="1.10.10.10">
    <property type="entry name" value="Winged helix-like DNA-binding domain superfamily/Winged helix DNA-binding domain"/>
    <property type="match status" value="1"/>
</dbReference>
<proteinExistence type="inferred from homology"/>
<evidence type="ECO:0000256" key="4">
    <source>
        <dbReference type="ARBA" id="ARBA00023163"/>
    </source>
</evidence>
<dbReference type="NCBIfam" id="TIGR02937">
    <property type="entry name" value="sigma70-ECF"/>
    <property type="match status" value="1"/>
</dbReference>
<dbReference type="CDD" id="cd06171">
    <property type="entry name" value="Sigma70_r4"/>
    <property type="match status" value="1"/>
</dbReference>
<dbReference type="Proteomes" id="UP000644010">
    <property type="component" value="Unassembled WGS sequence"/>
</dbReference>
<accession>A0ABR7E4D6</accession>
<dbReference type="InterPro" id="IPR036388">
    <property type="entry name" value="WH-like_DNA-bd_sf"/>
</dbReference>
<dbReference type="InterPro" id="IPR014327">
    <property type="entry name" value="RNA_pol_sigma70_bacteroid"/>
</dbReference>
<dbReference type="InterPro" id="IPR039425">
    <property type="entry name" value="RNA_pol_sigma-70-like"/>
</dbReference>
<dbReference type="InterPro" id="IPR014284">
    <property type="entry name" value="RNA_pol_sigma-70_dom"/>
</dbReference>
<reference evidence="7 8" key="1">
    <citation type="submission" date="2020-08" db="EMBL/GenBank/DDBJ databases">
        <title>Genome public.</title>
        <authorList>
            <person name="Liu C."/>
            <person name="Sun Q."/>
        </authorList>
    </citation>
    <scope>NUCLEOTIDE SEQUENCE [LARGE SCALE GENOMIC DNA]</scope>
    <source>
        <strain evidence="7 8">BX2</strain>
    </source>
</reference>
<dbReference type="SUPFAM" id="SSF88946">
    <property type="entry name" value="Sigma2 domain of RNA polymerase sigma factors"/>
    <property type="match status" value="1"/>
</dbReference>
<sequence length="199" mass="23343">MHNRHNMIKDDPLKQDFIFFEDMFHVYYCPLLAFANKYTNDKHASEDIVQDVFLALWMKRKSINFNEPIKPYLYKATYNKSISYLNSLQENLNIDEQNIKLQLQQKIISYDLQESLLLKEISEEIISCVDTLPEQCRRVFLLSRGQGLKNKEIAQQLNISEKTVEGHISKALAELRSHLKKLDLLPIVSYILYQCIGLS</sequence>
<dbReference type="InterPro" id="IPR007627">
    <property type="entry name" value="RNA_pol_sigma70_r2"/>
</dbReference>
<dbReference type="EMBL" id="JACOOI010000019">
    <property type="protein sequence ID" value="MBC5644513.1"/>
    <property type="molecule type" value="Genomic_DNA"/>
</dbReference>
<evidence type="ECO:0000259" key="6">
    <source>
        <dbReference type="Pfam" id="PF08281"/>
    </source>
</evidence>
<feature type="domain" description="RNA polymerase sigma-70 region 2" evidence="5">
    <location>
        <begin position="27"/>
        <end position="87"/>
    </location>
</feature>
<evidence type="ECO:0000256" key="2">
    <source>
        <dbReference type="ARBA" id="ARBA00023015"/>
    </source>
</evidence>
<evidence type="ECO:0000256" key="3">
    <source>
        <dbReference type="ARBA" id="ARBA00023082"/>
    </source>
</evidence>